<dbReference type="GO" id="GO:0016740">
    <property type="term" value="F:transferase activity"/>
    <property type="evidence" value="ECO:0007669"/>
    <property type="project" value="UniProtKB-KW"/>
</dbReference>
<dbReference type="Proteomes" id="UP000030019">
    <property type="component" value="Unassembled WGS sequence"/>
</dbReference>
<reference evidence="1 2" key="1">
    <citation type="submission" date="2014-06" db="EMBL/GenBank/DDBJ databases">
        <authorList>
            <person name="Teng J.L."/>
            <person name="Huang Y."/>
            <person name="Tse H."/>
            <person name="Lau S.K."/>
            <person name="Woo P.C."/>
        </authorList>
    </citation>
    <scope>NUCLEOTIDE SEQUENCE [LARGE SCALE GENOMIC DNA]</scope>
    <source>
        <strain evidence="1 2">HKU4</strain>
    </source>
</reference>
<accession>A0A0A0DEB9</accession>
<dbReference type="RefSeq" id="WP_037618019.1">
    <property type="nucleotide sequence ID" value="NZ_JPEN01000103.1"/>
</dbReference>
<dbReference type="InterPro" id="IPR043519">
    <property type="entry name" value="NT_sf"/>
</dbReference>
<keyword evidence="1" id="KW-0808">Transferase</keyword>
<dbReference type="SUPFAM" id="SSF81301">
    <property type="entry name" value="Nucleotidyltransferase"/>
    <property type="match status" value="1"/>
</dbReference>
<keyword evidence="2" id="KW-1185">Reference proteome</keyword>
<dbReference type="eggNOG" id="COG2320">
    <property type="taxonomic scope" value="Bacteria"/>
</dbReference>
<dbReference type="AlphaFoldDB" id="A0A0A0DEB9"/>
<dbReference type="PANTHER" id="PTHR34822">
    <property type="entry name" value="GRPB DOMAIN PROTEIN (AFU_ORTHOLOGUE AFUA_1G01530)"/>
    <property type="match status" value="1"/>
</dbReference>
<dbReference type="Pfam" id="PF04229">
    <property type="entry name" value="GrpB"/>
    <property type="match status" value="1"/>
</dbReference>
<comment type="caution">
    <text evidence="1">The sequence shown here is derived from an EMBL/GenBank/DDBJ whole genome shotgun (WGS) entry which is preliminary data.</text>
</comment>
<proteinExistence type="predicted"/>
<evidence type="ECO:0000313" key="1">
    <source>
        <dbReference type="EMBL" id="KGM36439.1"/>
    </source>
</evidence>
<evidence type="ECO:0000313" key="2">
    <source>
        <dbReference type="Proteomes" id="UP000030019"/>
    </source>
</evidence>
<organism evidence="1 2">
    <name type="scientific">Streptococcus sinensis</name>
    <dbReference type="NCBI Taxonomy" id="176090"/>
    <lineage>
        <taxon>Bacteria</taxon>
        <taxon>Bacillati</taxon>
        <taxon>Bacillota</taxon>
        <taxon>Bacilli</taxon>
        <taxon>Lactobacillales</taxon>
        <taxon>Streptococcaceae</taxon>
        <taxon>Streptococcus</taxon>
    </lineage>
</organism>
<dbReference type="PATRIC" id="fig|176090.4.peg.1743"/>
<name>A0A0A0DEB9_9STRE</name>
<dbReference type="Gene3D" id="3.30.460.10">
    <property type="entry name" value="Beta Polymerase, domain 2"/>
    <property type="match status" value="1"/>
</dbReference>
<dbReference type="EMBL" id="JPEN01000103">
    <property type="protein sequence ID" value="KGM36439.1"/>
    <property type="molecule type" value="Genomic_DNA"/>
</dbReference>
<dbReference type="PANTHER" id="PTHR34822:SF1">
    <property type="entry name" value="GRPB FAMILY PROTEIN"/>
    <property type="match status" value="1"/>
</dbReference>
<dbReference type="InterPro" id="IPR007344">
    <property type="entry name" value="GrpB/CoaE"/>
</dbReference>
<gene>
    <name evidence="1" type="ORF">SSIN_1796</name>
</gene>
<sequence>MAKNLEDMSLEELWQLFPIFLEEHNKDWSAWYVEESRRIQSFLPPNQLFKMHHIGSTSIEGIWAKSIIDILLEIPRSEDMESIERELLEQGYLLMSESEGRMSFNKGYTLQGFAERVFHLHLRYYGDHDELYFRDYLQDHPAVAKDYEQLKLILWKKYEHNRDAYTAAKTDFIRQYTQKAKKLYEGRYERSHDF</sequence>
<dbReference type="STRING" id="176090.SSIN_1796"/>
<protein>
    <submittedName>
        <fullName evidence="1">Ribosomal-protein-S5p-alanine acetyltransferase</fullName>
    </submittedName>
</protein>